<dbReference type="EMBL" id="FMYE01000002">
    <property type="protein sequence ID" value="SDB75514.1"/>
    <property type="molecule type" value="Genomic_DNA"/>
</dbReference>
<evidence type="ECO:0000313" key="3">
    <source>
        <dbReference type="EMBL" id="SDH23683.1"/>
    </source>
</evidence>
<dbReference type="EMBL" id="FNDO01000003">
    <property type="protein sequence ID" value="SDH23683.1"/>
    <property type="molecule type" value="Genomic_DNA"/>
</dbReference>
<dbReference type="InterPro" id="IPR002909">
    <property type="entry name" value="IPT_dom"/>
</dbReference>
<evidence type="ECO:0000313" key="2">
    <source>
        <dbReference type="EMBL" id="SDB75514.1"/>
    </source>
</evidence>
<sequence>MKQYRKWSLASLFACVIFWTSCDSISMKDVVVSAPQIVSFSPESGSIGSEIVVTGEYLDDVVSATIGGEKVTILQKVSNERLSLKVTGNAKSGKIVLSNSVGEGVSEGNFTIEYPAPTISSTGMPTEVEMGNKLLISGSHMNVISAVLFTAEGHTTGNEASILSQNEDEILVKIPYVESDKAAITFRYFNGTSQVETPIESAPQMTVARYEPNVTTSSFEPANIGDIVVLNGTYLNKIDKVILGTIECNIALQTENELKFAVPSSENYVDGDNTMALKISYFDGREVHTLTDAFVVKVPFVYFWENKKVYAQGRDVEELSSFFSPETGLVYANADWRTKVDPISYQYKAATCSANNKPAVSESEYNSVNPYFFFSGVNAGTLQINSPAGSNGQLKNFYMINNSADENRVPGINGNCYGTPVLTFLYLDPTKSGYKALIDEVKNGTLDNIDETTFPIDVEAKTCRGFSISSMKTSINTDVWAPGIFEVGKEQKVNVGAVLLILYYNVNGSTSNVADNVKRIGLLHIKTIDFKMYNNTNAPSSSSIEFDMYWQKKDYDYSKVQ</sequence>
<dbReference type="AlphaFoldDB" id="A0A1G6G0I2"/>
<organism evidence="2 5">
    <name type="scientific">Bacteroides ovatus</name>
    <dbReference type="NCBI Taxonomy" id="28116"/>
    <lineage>
        <taxon>Bacteria</taxon>
        <taxon>Pseudomonadati</taxon>
        <taxon>Bacteroidota</taxon>
        <taxon>Bacteroidia</taxon>
        <taxon>Bacteroidales</taxon>
        <taxon>Bacteroidaceae</taxon>
        <taxon>Bacteroides</taxon>
    </lineage>
</organism>
<dbReference type="CDD" id="cd00102">
    <property type="entry name" value="IPT"/>
    <property type="match status" value="1"/>
</dbReference>
<dbReference type="PROSITE" id="PS51257">
    <property type="entry name" value="PROKAR_LIPOPROTEIN"/>
    <property type="match status" value="1"/>
</dbReference>
<dbReference type="RefSeq" id="WP_074556649.1">
    <property type="nucleotide sequence ID" value="NZ_CAKJYZ010000002.1"/>
</dbReference>
<name>A0A1G6G0I2_BACOV</name>
<evidence type="ECO:0000313" key="5">
    <source>
        <dbReference type="Proteomes" id="UP000183670"/>
    </source>
</evidence>
<gene>
    <name evidence="2" type="ORF">SAMN05192581_1002138</name>
    <name evidence="3" type="ORF">SAMN05192582_100346</name>
</gene>
<evidence type="ECO:0000259" key="1">
    <source>
        <dbReference type="Pfam" id="PF01833"/>
    </source>
</evidence>
<dbReference type="Gene3D" id="2.60.40.10">
    <property type="entry name" value="Immunoglobulins"/>
    <property type="match status" value="2"/>
</dbReference>
<dbReference type="Proteomes" id="UP000181870">
    <property type="component" value="Unassembled WGS sequence"/>
</dbReference>
<dbReference type="InterPro" id="IPR014756">
    <property type="entry name" value="Ig_E-set"/>
</dbReference>
<proteinExistence type="predicted"/>
<feature type="domain" description="IPT/TIG" evidence="1">
    <location>
        <begin position="35"/>
        <end position="113"/>
    </location>
</feature>
<accession>A0A1G6G0I2</accession>
<dbReference type="SUPFAM" id="SSF81296">
    <property type="entry name" value="E set domains"/>
    <property type="match status" value="1"/>
</dbReference>
<dbReference type="Proteomes" id="UP000183670">
    <property type="component" value="Unassembled WGS sequence"/>
</dbReference>
<protein>
    <submittedName>
        <fullName evidence="2">IPT/TIG domain-containing protein</fullName>
    </submittedName>
</protein>
<dbReference type="InterPro" id="IPR013783">
    <property type="entry name" value="Ig-like_fold"/>
</dbReference>
<dbReference type="Pfam" id="PF01833">
    <property type="entry name" value="TIG"/>
    <property type="match status" value="1"/>
</dbReference>
<reference evidence="4 5" key="1">
    <citation type="submission" date="2016-10" db="EMBL/GenBank/DDBJ databases">
        <authorList>
            <person name="de Groot N.N."/>
        </authorList>
    </citation>
    <scope>NUCLEOTIDE SEQUENCE [LARGE SCALE GENOMIC DNA]</scope>
    <source>
        <strain evidence="2 5">NLAE-zl-C500</strain>
        <strain evidence="3 4">NLAE-zl-C57</strain>
    </source>
</reference>
<evidence type="ECO:0000313" key="4">
    <source>
        <dbReference type="Proteomes" id="UP000181870"/>
    </source>
</evidence>